<name>A0AAJ1Q7I2_9LACT</name>
<reference evidence="15" key="1">
    <citation type="submission" date="2023-05" db="EMBL/GenBank/DDBJ databases">
        <title>Cataloging the Phylogenetic Diversity of Human Bladder Bacteria.</title>
        <authorList>
            <person name="Du J."/>
        </authorList>
    </citation>
    <scope>NUCLEOTIDE SEQUENCE</scope>
    <source>
        <strain evidence="15">UMB1231</strain>
    </source>
</reference>
<feature type="binding site" evidence="13">
    <location>
        <position position="290"/>
    </location>
    <ligand>
        <name>S-adenosyl-L-methionine</name>
        <dbReference type="ChEBI" id="CHEBI:59789"/>
    </ligand>
</feature>
<evidence type="ECO:0000256" key="12">
    <source>
        <dbReference type="ARBA" id="ARBA00047283"/>
    </source>
</evidence>
<comment type="caution">
    <text evidence="15">The sequence shown here is derived from an EMBL/GenBank/DDBJ whole genome shotgun (WGS) entry which is preliminary data.</text>
</comment>
<dbReference type="SUPFAM" id="SSF48013">
    <property type="entry name" value="NusB-like"/>
    <property type="match status" value="1"/>
</dbReference>
<dbReference type="NCBIfam" id="NF011494">
    <property type="entry name" value="PRK14902.1"/>
    <property type="match status" value="1"/>
</dbReference>
<dbReference type="NCBIfam" id="TIGR00563">
    <property type="entry name" value="rsmB"/>
    <property type="match status" value="1"/>
</dbReference>
<dbReference type="Gene3D" id="3.30.70.1170">
    <property type="entry name" value="Sun protein, domain 3"/>
    <property type="match status" value="1"/>
</dbReference>
<feature type="binding site" evidence="13">
    <location>
        <position position="318"/>
    </location>
    <ligand>
        <name>S-adenosyl-L-methionine</name>
        <dbReference type="ChEBI" id="CHEBI:59789"/>
    </ligand>
</feature>
<proteinExistence type="inferred from homology"/>
<keyword evidence="8 13" id="KW-0949">S-adenosyl-L-methionine</keyword>
<feature type="binding site" evidence="13">
    <location>
        <begin position="267"/>
        <end position="273"/>
    </location>
    <ligand>
        <name>S-adenosyl-L-methionine</name>
        <dbReference type="ChEBI" id="CHEBI:59789"/>
    </ligand>
</feature>
<feature type="domain" description="SAM-dependent MTase RsmB/NOP-type" evidence="14">
    <location>
        <begin position="178"/>
        <end position="452"/>
    </location>
</feature>
<dbReference type="GO" id="GO:0005737">
    <property type="term" value="C:cytoplasm"/>
    <property type="evidence" value="ECO:0007669"/>
    <property type="project" value="UniProtKB-SubCell"/>
</dbReference>
<gene>
    <name evidence="15" type="primary">rsmB</name>
    <name evidence="15" type="ORF">QP433_09035</name>
</gene>
<dbReference type="InterPro" id="IPR049560">
    <property type="entry name" value="MeTrfase_RsmB-F_NOP2_cat"/>
</dbReference>
<dbReference type="CDD" id="cd02440">
    <property type="entry name" value="AdoMet_MTases"/>
    <property type="match status" value="1"/>
</dbReference>
<dbReference type="PROSITE" id="PS51686">
    <property type="entry name" value="SAM_MT_RSMB_NOP"/>
    <property type="match status" value="1"/>
</dbReference>
<keyword evidence="4" id="KW-0963">Cytoplasm</keyword>
<evidence type="ECO:0000256" key="6">
    <source>
        <dbReference type="ARBA" id="ARBA00022603"/>
    </source>
</evidence>
<dbReference type="GO" id="GO:0003723">
    <property type="term" value="F:RNA binding"/>
    <property type="evidence" value="ECO:0007669"/>
    <property type="project" value="UniProtKB-UniRule"/>
</dbReference>
<accession>A0AAJ1Q7I2</accession>
<evidence type="ECO:0000256" key="1">
    <source>
        <dbReference type="ARBA" id="ARBA00002724"/>
    </source>
</evidence>
<evidence type="ECO:0000256" key="11">
    <source>
        <dbReference type="ARBA" id="ARBA00031088"/>
    </source>
</evidence>
<comment type="function">
    <text evidence="1">Specifically methylates the cytosine at position 967 (m5C967) of 16S rRNA.</text>
</comment>
<dbReference type="InterPro" id="IPR004573">
    <property type="entry name" value="rRNA_ssu_MeTfrase_B"/>
</dbReference>
<keyword evidence="9 13" id="KW-0694">RNA-binding</keyword>
<dbReference type="InterPro" id="IPR054728">
    <property type="entry name" value="RsmB-like_ferredoxin"/>
</dbReference>
<dbReference type="PANTHER" id="PTHR22807">
    <property type="entry name" value="NOP2 YEAST -RELATED NOL1/NOP2/FMU SUN DOMAIN-CONTAINING"/>
    <property type="match status" value="1"/>
</dbReference>
<dbReference type="InterPro" id="IPR029063">
    <property type="entry name" value="SAM-dependent_MTases_sf"/>
</dbReference>
<evidence type="ECO:0000256" key="8">
    <source>
        <dbReference type="ARBA" id="ARBA00022691"/>
    </source>
</evidence>
<evidence type="ECO:0000259" key="14">
    <source>
        <dbReference type="PROSITE" id="PS51686"/>
    </source>
</evidence>
<dbReference type="GO" id="GO:0008649">
    <property type="term" value="F:rRNA methyltransferase activity"/>
    <property type="evidence" value="ECO:0007669"/>
    <property type="project" value="InterPro"/>
</dbReference>
<dbReference type="InterPro" id="IPR023267">
    <property type="entry name" value="RCMT"/>
</dbReference>
<keyword evidence="5" id="KW-0698">rRNA processing</keyword>
<dbReference type="InterPro" id="IPR006027">
    <property type="entry name" value="NusB_RsmB_TIM44"/>
</dbReference>
<dbReference type="PANTHER" id="PTHR22807:SF53">
    <property type="entry name" value="RIBOSOMAL RNA SMALL SUBUNIT METHYLTRANSFERASE B-RELATED"/>
    <property type="match status" value="1"/>
</dbReference>
<comment type="subcellular location">
    <subcellularLocation>
        <location evidence="2">Cytoplasm</location>
    </subcellularLocation>
</comment>
<evidence type="ECO:0000313" key="15">
    <source>
        <dbReference type="EMBL" id="MDK7188113.1"/>
    </source>
</evidence>
<dbReference type="Proteomes" id="UP001229251">
    <property type="component" value="Unassembled WGS sequence"/>
</dbReference>
<evidence type="ECO:0000256" key="4">
    <source>
        <dbReference type="ARBA" id="ARBA00022490"/>
    </source>
</evidence>
<organism evidence="15 16">
    <name type="scientific">Facklamia hominis</name>
    <dbReference type="NCBI Taxonomy" id="178214"/>
    <lineage>
        <taxon>Bacteria</taxon>
        <taxon>Bacillati</taxon>
        <taxon>Bacillota</taxon>
        <taxon>Bacilli</taxon>
        <taxon>Lactobacillales</taxon>
        <taxon>Aerococcaceae</taxon>
        <taxon>Facklamia</taxon>
    </lineage>
</organism>
<dbReference type="EC" id="2.1.1.176" evidence="3"/>
<keyword evidence="7 13" id="KW-0808">Transferase</keyword>
<dbReference type="Pfam" id="PF01189">
    <property type="entry name" value="Methyltr_RsmB-F"/>
    <property type="match status" value="1"/>
</dbReference>
<dbReference type="Gene3D" id="1.10.940.10">
    <property type="entry name" value="NusB-like"/>
    <property type="match status" value="1"/>
</dbReference>
<protein>
    <recommendedName>
        <fullName evidence="3">16S rRNA (cytosine(967)-C(5))-methyltransferase</fullName>
        <ecNumber evidence="3">2.1.1.176</ecNumber>
    </recommendedName>
    <alternativeName>
        <fullName evidence="10">16S rRNA m5C967 methyltransferase</fullName>
    </alternativeName>
    <alternativeName>
        <fullName evidence="11">rRNA (cytosine-C(5)-)-methyltransferase RsmB</fullName>
    </alternativeName>
</protein>
<dbReference type="EMBL" id="JASOOE010000027">
    <property type="protein sequence ID" value="MDK7188113.1"/>
    <property type="molecule type" value="Genomic_DNA"/>
</dbReference>
<evidence type="ECO:0000313" key="16">
    <source>
        <dbReference type="Proteomes" id="UP001229251"/>
    </source>
</evidence>
<dbReference type="Pfam" id="PF01029">
    <property type="entry name" value="NusB"/>
    <property type="match status" value="1"/>
</dbReference>
<evidence type="ECO:0000256" key="5">
    <source>
        <dbReference type="ARBA" id="ARBA00022552"/>
    </source>
</evidence>
<dbReference type="GO" id="GO:0006355">
    <property type="term" value="P:regulation of DNA-templated transcription"/>
    <property type="evidence" value="ECO:0007669"/>
    <property type="project" value="InterPro"/>
</dbReference>
<evidence type="ECO:0000256" key="2">
    <source>
        <dbReference type="ARBA" id="ARBA00004496"/>
    </source>
</evidence>
<evidence type="ECO:0000256" key="10">
    <source>
        <dbReference type="ARBA" id="ARBA00030399"/>
    </source>
</evidence>
<dbReference type="RefSeq" id="WP_070608474.1">
    <property type="nucleotide sequence ID" value="NZ_JASOOE010000027.1"/>
</dbReference>
<comment type="catalytic activity">
    <reaction evidence="12">
        <text>cytidine(967) in 16S rRNA + S-adenosyl-L-methionine = 5-methylcytidine(967) in 16S rRNA + S-adenosyl-L-homocysteine + H(+)</text>
        <dbReference type="Rhea" id="RHEA:42748"/>
        <dbReference type="Rhea" id="RHEA-COMP:10219"/>
        <dbReference type="Rhea" id="RHEA-COMP:10220"/>
        <dbReference type="ChEBI" id="CHEBI:15378"/>
        <dbReference type="ChEBI" id="CHEBI:57856"/>
        <dbReference type="ChEBI" id="CHEBI:59789"/>
        <dbReference type="ChEBI" id="CHEBI:74483"/>
        <dbReference type="ChEBI" id="CHEBI:82748"/>
        <dbReference type="EC" id="2.1.1.176"/>
    </reaction>
</comment>
<dbReference type="PRINTS" id="PR02008">
    <property type="entry name" value="RCMTFAMILY"/>
</dbReference>
<evidence type="ECO:0000256" key="3">
    <source>
        <dbReference type="ARBA" id="ARBA00012140"/>
    </source>
</evidence>
<dbReference type="SUPFAM" id="SSF53335">
    <property type="entry name" value="S-adenosyl-L-methionine-dependent methyltransferases"/>
    <property type="match status" value="1"/>
</dbReference>
<dbReference type="Gene3D" id="3.40.50.150">
    <property type="entry name" value="Vaccinia Virus protein VP39"/>
    <property type="match status" value="1"/>
</dbReference>
<dbReference type="FunFam" id="3.40.50.150:FF:000022">
    <property type="entry name" value="Ribosomal RNA small subunit methyltransferase B"/>
    <property type="match status" value="1"/>
</dbReference>
<dbReference type="InterPro" id="IPR001678">
    <property type="entry name" value="MeTrfase_RsmB-F_NOP2_dom"/>
</dbReference>
<evidence type="ECO:0000256" key="9">
    <source>
        <dbReference type="ARBA" id="ARBA00022884"/>
    </source>
</evidence>
<feature type="binding site" evidence="13">
    <location>
        <position position="336"/>
    </location>
    <ligand>
        <name>S-adenosyl-L-methionine</name>
        <dbReference type="ChEBI" id="CHEBI:59789"/>
    </ligand>
</feature>
<dbReference type="InterPro" id="IPR035926">
    <property type="entry name" value="NusB-like_sf"/>
</dbReference>
<feature type="active site" description="Nucleophile" evidence="13">
    <location>
        <position position="389"/>
    </location>
</feature>
<dbReference type="AlphaFoldDB" id="A0AAJ1Q7I2"/>
<sequence>MKVKVKAKHKLKSYLRWDMLYILDKIDQGGEYSNVVLDRYIQNSKRDQRDIDLLVRVVYGSVQRRKTLDFLIEPYIQGKKVDSWVRSLLRMSVFQMVYLDRIPNYAIVDDAVTIAKTNGHQGLGKFVNGVLRQFMRHPLRSIELIKDPIKRLAITYSIDDWLVEYFSKHLSEESLELFLASLNEEPLISVRINPLKITQKQAIDWFNLRGTPVEGSPISSFGLRFEKKTPIHSDLFKEGALTIQDESSMLVAPLGQLKGHEKVLDACAAPGGKATHIASLLDNGHLWALDISKRKLKILSDHLDRMNLSDRVTLHATDALKYSPDFQDLFDVIYLDAPCSGTGLMRRKPEIKYRKDQTSIDSLCQIQDQLLEKAASLLKPGGRLIYSTCSLVYEENEYQVQSFLKKHSNFKIDPVKEEEGVPKKLLTEEGYIRVWPQVYHTDGFFISRFIKSKD</sequence>
<comment type="similarity">
    <text evidence="13">Belongs to the class I-like SAM-binding methyltransferase superfamily. RsmB/NOP family.</text>
</comment>
<keyword evidence="6 13" id="KW-0489">Methyltransferase</keyword>
<dbReference type="Pfam" id="PF22458">
    <property type="entry name" value="RsmF-B_ferredox"/>
    <property type="match status" value="1"/>
</dbReference>
<evidence type="ECO:0000256" key="13">
    <source>
        <dbReference type="PROSITE-ProRule" id="PRU01023"/>
    </source>
</evidence>
<evidence type="ECO:0000256" key="7">
    <source>
        <dbReference type="ARBA" id="ARBA00022679"/>
    </source>
</evidence>